<feature type="region of interest" description="Disordered" evidence="9">
    <location>
        <begin position="1"/>
        <end position="34"/>
    </location>
</feature>
<dbReference type="InterPro" id="IPR036427">
    <property type="entry name" value="Bromodomain-like_sf"/>
</dbReference>
<reference evidence="11" key="1">
    <citation type="submission" date="2021-03" db="EMBL/GenBank/DDBJ databases">
        <authorList>
            <person name="Tran Van P."/>
        </authorList>
    </citation>
    <scope>NUCLEOTIDE SEQUENCE</scope>
</reference>
<dbReference type="PRINTS" id="PR00503">
    <property type="entry name" value="BROMODOMAIN"/>
</dbReference>
<dbReference type="InterPro" id="IPR037382">
    <property type="entry name" value="Rsc/polybromo"/>
</dbReference>
<feature type="domain" description="Bromo" evidence="10">
    <location>
        <begin position="213"/>
        <end position="283"/>
    </location>
</feature>
<dbReference type="PANTHER" id="PTHR16062">
    <property type="entry name" value="SWI/SNF-RELATED"/>
    <property type="match status" value="1"/>
</dbReference>
<gene>
    <name evidence="11" type="ORF">TPAB3V08_LOCUS8203</name>
</gene>
<dbReference type="Pfam" id="PF00439">
    <property type="entry name" value="Bromodomain"/>
    <property type="match status" value="2"/>
</dbReference>
<organism evidence="11 12">
    <name type="scientific">Timema podura</name>
    <name type="common">Walking stick</name>
    <dbReference type="NCBI Taxonomy" id="61482"/>
    <lineage>
        <taxon>Eukaryota</taxon>
        <taxon>Metazoa</taxon>
        <taxon>Ecdysozoa</taxon>
        <taxon>Arthropoda</taxon>
        <taxon>Hexapoda</taxon>
        <taxon>Insecta</taxon>
        <taxon>Pterygota</taxon>
        <taxon>Neoptera</taxon>
        <taxon>Polyneoptera</taxon>
        <taxon>Phasmatodea</taxon>
        <taxon>Timematodea</taxon>
        <taxon>Timematoidea</taxon>
        <taxon>Timematidae</taxon>
        <taxon>Timema</taxon>
    </lineage>
</organism>
<dbReference type="SUPFAM" id="SSF47370">
    <property type="entry name" value="Bromodomain"/>
    <property type="match status" value="2"/>
</dbReference>
<evidence type="ECO:0000313" key="11">
    <source>
        <dbReference type="EMBL" id="CAG2061248.1"/>
    </source>
</evidence>
<dbReference type="InterPro" id="IPR001487">
    <property type="entry name" value="Bromodomain"/>
</dbReference>
<protein>
    <recommendedName>
        <fullName evidence="10">Bromo domain-containing protein</fullName>
    </recommendedName>
</protein>
<dbReference type="CDD" id="cd05517">
    <property type="entry name" value="Bromo_polybromo_II"/>
    <property type="match status" value="1"/>
</dbReference>
<evidence type="ECO:0000256" key="7">
    <source>
        <dbReference type="ARBA" id="ARBA00023242"/>
    </source>
</evidence>
<keyword evidence="3" id="KW-0156">Chromatin regulator</keyword>
<proteinExistence type="predicted"/>
<comment type="subcellular location">
    <subcellularLocation>
        <location evidence="1">Nucleus</location>
    </subcellularLocation>
</comment>
<evidence type="ECO:0000256" key="9">
    <source>
        <dbReference type="SAM" id="MobiDB-lite"/>
    </source>
</evidence>
<keyword evidence="2" id="KW-0677">Repeat</keyword>
<keyword evidence="6" id="KW-0804">Transcription</keyword>
<dbReference type="EMBL" id="CAJPIN010015121">
    <property type="protein sequence ID" value="CAG2061248.1"/>
    <property type="molecule type" value="Genomic_DNA"/>
</dbReference>
<name>A0ABN7P730_TIMPD</name>
<comment type="caution">
    <text evidence="11">The sequence shown here is derived from an EMBL/GenBank/DDBJ whole genome shotgun (WGS) entry which is preliminary data.</text>
</comment>
<evidence type="ECO:0000256" key="8">
    <source>
        <dbReference type="PROSITE-ProRule" id="PRU00035"/>
    </source>
</evidence>
<evidence type="ECO:0000256" key="4">
    <source>
        <dbReference type="ARBA" id="ARBA00023015"/>
    </source>
</evidence>
<dbReference type="PANTHER" id="PTHR16062:SF19">
    <property type="entry name" value="PROTEIN POLYBROMO-1"/>
    <property type="match status" value="1"/>
</dbReference>
<dbReference type="CDD" id="cd05524">
    <property type="entry name" value="Bromo_polybromo_I"/>
    <property type="match status" value="1"/>
</dbReference>
<evidence type="ECO:0000256" key="3">
    <source>
        <dbReference type="ARBA" id="ARBA00022853"/>
    </source>
</evidence>
<accession>A0ABN7P730</accession>
<evidence type="ECO:0000259" key="10">
    <source>
        <dbReference type="PROSITE" id="PS50014"/>
    </source>
</evidence>
<dbReference type="SMART" id="SM00297">
    <property type="entry name" value="BROMO"/>
    <property type="match status" value="2"/>
</dbReference>
<evidence type="ECO:0000313" key="12">
    <source>
        <dbReference type="Proteomes" id="UP001153148"/>
    </source>
</evidence>
<keyword evidence="4" id="KW-0805">Transcription regulation</keyword>
<keyword evidence="12" id="KW-1185">Reference proteome</keyword>
<evidence type="ECO:0000256" key="6">
    <source>
        <dbReference type="ARBA" id="ARBA00023163"/>
    </source>
</evidence>
<feature type="domain" description="Bromo" evidence="10">
    <location>
        <begin position="53"/>
        <end position="123"/>
    </location>
</feature>
<dbReference type="Proteomes" id="UP001153148">
    <property type="component" value="Unassembled WGS sequence"/>
</dbReference>
<dbReference type="PROSITE" id="PS50014">
    <property type="entry name" value="BROMODOMAIN_2"/>
    <property type="match status" value="2"/>
</dbReference>
<evidence type="ECO:0000256" key="2">
    <source>
        <dbReference type="ARBA" id="ARBA00022737"/>
    </source>
</evidence>
<evidence type="ECO:0000256" key="5">
    <source>
        <dbReference type="ARBA" id="ARBA00023117"/>
    </source>
</evidence>
<keyword evidence="7" id="KW-0539">Nucleus</keyword>
<dbReference type="Gene3D" id="1.20.920.10">
    <property type="entry name" value="Bromodomain-like"/>
    <property type="match status" value="2"/>
</dbReference>
<keyword evidence="5 8" id="KW-0103">Bromodomain</keyword>
<evidence type="ECO:0000256" key="1">
    <source>
        <dbReference type="ARBA" id="ARBA00004123"/>
    </source>
</evidence>
<feature type="region of interest" description="Disordered" evidence="9">
    <location>
        <begin position="172"/>
        <end position="191"/>
    </location>
</feature>
<sequence length="315" mass="36091">MSKRRRTSSVASRQEEETDTDSTPEPSRKRKKLDPAELCQQVYDVIRSHKKEDGALLCDSFIRAPKRRQEPGYYEVVSNPIDLLKVQQKLKTDEYEDIDELSADIQLMVNNTKAFYKRTSQEYKDACELWELFVGTKSRLLDSLEEASESKGKIILKVGKLARRAAAAAEARKQDVESVAEGENSESSSIALDEDMNQYEELFTAVMMATDPDNRSLHTVFQLLPSKKRYPEYYEVIENPVDLKIIATKIQQNKYTTLSEMEKDLLQMTKNACLFNEPGSQIYKDAKALKKIITSKKIEVEHGKFVPGKTSERIR</sequence>